<comment type="cofactor">
    <cofactor evidence="1">
        <name>pyridoxal 5'-phosphate</name>
        <dbReference type="ChEBI" id="CHEBI:597326"/>
    </cofactor>
</comment>
<sequence>MIVNDIINKLSELLPQQSGVVALHEPRFQGEEWNYVKDCLDSGWVSSVGSYVSRFERDLADYLGAKHAVAVVNGTAALHVSLLLAGVQEKDEVLIPSLSFVATANAVAYCHALPHFIDVSAHTLGVDSTALEDYLTEIAEVREGICYNRKTGNVIRAVVPMHTFGHPADMDPLIELCAKFHIVCVEDAAESLGSTYKSQHCGTIGSIGAFSFNGNKIMTTGGGGAIVTNDENIARRAKHITTTAKQPHPWNFVHTEVGYNYRLPNINAALGCAQLEYLPRLIEAKRRLAMKYQTAFESIEGVSIFQEKPYAKSNYWLNAIVLKQPDELLRESILQMTNKKGFMTRPIWTPLHKLSMYEQMPKMPLKVTESLQNQIINIPSSPHLTGEIYA</sequence>
<dbReference type="PIRSF" id="PIRSF000390">
    <property type="entry name" value="PLP_StrS"/>
    <property type="match status" value="1"/>
</dbReference>
<dbReference type="InterPro" id="IPR015421">
    <property type="entry name" value="PyrdxlP-dep_Trfase_major"/>
</dbReference>
<dbReference type="Gene3D" id="3.90.1150.10">
    <property type="entry name" value="Aspartate Aminotransferase, domain 1"/>
    <property type="match status" value="1"/>
</dbReference>
<dbReference type="AlphaFoldDB" id="A0AAP9DUQ6"/>
<evidence type="ECO:0000256" key="2">
    <source>
        <dbReference type="ARBA" id="ARBA00022576"/>
    </source>
</evidence>
<gene>
    <name evidence="10" type="ORF">FLT43_14600</name>
    <name evidence="9" type="ORF">M5W83_18600</name>
</gene>
<dbReference type="SUPFAM" id="SSF53383">
    <property type="entry name" value="PLP-dependent transferases"/>
    <property type="match status" value="1"/>
</dbReference>
<dbReference type="Pfam" id="PF01041">
    <property type="entry name" value="DegT_DnrJ_EryC1"/>
    <property type="match status" value="1"/>
</dbReference>
<evidence type="ECO:0000256" key="4">
    <source>
        <dbReference type="ARBA" id="ARBA00022898"/>
    </source>
</evidence>
<proteinExistence type="inferred from homology"/>
<dbReference type="InterPro" id="IPR026385">
    <property type="entry name" value="LegC-like"/>
</dbReference>
<evidence type="ECO:0000256" key="8">
    <source>
        <dbReference type="RuleBase" id="RU004508"/>
    </source>
</evidence>
<dbReference type="EMBL" id="CP041405">
    <property type="protein sequence ID" value="QDM44552.1"/>
    <property type="molecule type" value="Genomic_DNA"/>
</dbReference>
<feature type="modified residue" description="N6-(pyridoxal phosphate)lysine" evidence="7">
    <location>
        <position position="216"/>
    </location>
</feature>
<dbReference type="GO" id="GO:0008483">
    <property type="term" value="F:transaminase activity"/>
    <property type="evidence" value="ECO:0007669"/>
    <property type="project" value="UniProtKB-KW"/>
</dbReference>
<keyword evidence="12" id="KW-1185">Reference proteome</keyword>
<dbReference type="Proteomes" id="UP000315377">
    <property type="component" value="Chromosome"/>
</dbReference>
<evidence type="ECO:0000313" key="9">
    <source>
        <dbReference type="EMBL" id="MCY9609158.1"/>
    </source>
</evidence>
<keyword evidence="2 10" id="KW-0032">Aminotransferase</keyword>
<dbReference type="InterPro" id="IPR015422">
    <property type="entry name" value="PyrdxlP-dep_Trfase_small"/>
</dbReference>
<dbReference type="GO" id="GO:0030170">
    <property type="term" value="F:pyridoxal phosphate binding"/>
    <property type="evidence" value="ECO:0007669"/>
    <property type="project" value="TreeGrafter"/>
</dbReference>
<keyword evidence="3" id="KW-0808">Transferase</keyword>
<evidence type="ECO:0000256" key="5">
    <source>
        <dbReference type="ARBA" id="ARBA00037999"/>
    </source>
</evidence>
<protein>
    <submittedName>
        <fullName evidence="10">LegC family aminotransferase</fullName>
    </submittedName>
</protein>
<dbReference type="NCBIfam" id="TIGR04181">
    <property type="entry name" value="NHT_00031"/>
    <property type="match status" value="1"/>
</dbReference>
<dbReference type="PANTHER" id="PTHR30244">
    <property type="entry name" value="TRANSAMINASE"/>
    <property type="match status" value="1"/>
</dbReference>
<reference evidence="9 12" key="2">
    <citation type="submission" date="2022-05" db="EMBL/GenBank/DDBJ databases">
        <title>Genome Sequencing of Bee-Associated Microbes.</title>
        <authorList>
            <person name="Dunlap C."/>
        </authorList>
    </citation>
    <scope>NUCLEOTIDE SEQUENCE [LARGE SCALE GENOMIC DNA]</scope>
    <source>
        <strain evidence="9 12">NRRL B-14613</strain>
    </source>
</reference>
<dbReference type="RefSeq" id="WP_087440224.1">
    <property type="nucleotide sequence ID" value="NZ_CABMNB010000003.1"/>
</dbReference>
<dbReference type="FunFam" id="3.40.640.10:FF:000090">
    <property type="entry name" value="Pyridoxal phosphate-dependent aminotransferase"/>
    <property type="match status" value="1"/>
</dbReference>
<dbReference type="GO" id="GO:0000271">
    <property type="term" value="P:polysaccharide biosynthetic process"/>
    <property type="evidence" value="ECO:0007669"/>
    <property type="project" value="TreeGrafter"/>
</dbReference>
<dbReference type="GeneID" id="76997191"/>
<evidence type="ECO:0000256" key="6">
    <source>
        <dbReference type="PIRSR" id="PIRSR000390-1"/>
    </source>
</evidence>
<dbReference type="EMBL" id="JAMDMM010000036">
    <property type="protein sequence ID" value="MCY9609158.1"/>
    <property type="molecule type" value="Genomic_DNA"/>
</dbReference>
<evidence type="ECO:0000256" key="7">
    <source>
        <dbReference type="PIRSR" id="PIRSR000390-2"/>
    </source>
</evidence>
<accession>A0AAP9DUQ6</accession>
<dbReference type="InterPro" id="IPR000653">
    <property type="entry name" value="DegT/StrS_aminotransferase"/>
</dbReference>
<evidence type="ECO:0000313" key="10">
    <source>
        <dbReference type="EMBL" id="QDM44552.1"/>
    </source>
</evidence>
<evidence type="ECO:0000256" key="1">
    <source>
        <dbReference type="ARBA" id="ARBA00001933"/>
    </source>
</evidence>
<dbReference type="Gene3D" id="3.40.640.10">
    <property type="entry name" value="Type I PLP-dependent aspartate aminotransferase-like (Major domain)"/>
    <property type="match status" value="1"/>
</dbReference>
<dbReference type="Proteomes" id="UP001209276">
    <property type="component" value="Unassembled WGS sequence"/>
</dbReference>
<comment type="similarity">
    <text evidence="5 8">Belongs to the DegT/DnrJ/EryC1 family.</text>
</comment>
<organism evidence="10 11">
    <name type="scientific">Paenibacillus thiaminolyticus</name>
    <name type="common">Bacillus thiaminolyticus</name>
    <dbReference type="NCBI Taxonomy" id="49283"/>
    <lineage>
        <taxon>Bacteria</taxon>
        <taxon>Bacillati</taxon>
        <taxon>Bacillota</taxon>
        <taxon>Bacilli</taxon>
        <taxon>Bacillales</taxon>
        <taxon>Paenibacillaceae</taxon>
        <taxon>Paenibacillus</taxon>
    </lineage>
</organism>
<dbReference type="PANTHER" id="PTHR30244:SF30">
    <property type="entry name" value="BLR5990 PROTEIN"/>
    <property type="match status" value="1"/>
</dbReference>
<name>A0AAP9DUQ6_PANTH</name>
<dbReference type="InterPro" id="IPR015424">
    <property type="entry name" value="PyrdxlP-dep_Trfase"/>
</dbReference>
<evidence type="ECO:0000313" key="11">
    <source>
        <dbReference type="Proteomes" id="UP000315377"/>
    </source>
</evidence>
<evidence type="ECO:0000256" key="3">
    <source>
        <dbReference type="ARBA" id="ARBA00022679"/>
    </source>
</evidence>
<dbReference type="CDD" id="cd00616">
    <property type="entry name" value="AHBA_syn"/>
    <property type="match status" value="1"/>
</dbReference>
<evidence type="ECO:0000313" key="12">
    <source>
        <dbReference type="Proteomes" id="UP001209276"/>
    </source>
</evidence>
<reference evidence="10 11" key="1">
    <citation type="submission" date="2019-07" db="EMBL/GenBank/DDBJ databases">
        <title>Paenibacillus thiaminolyticus NRRL B-4156.</title>
        <authorList>
            <person name="Hehnly C."/>
            <person name="Zhang L."/>
        </authorList>
    </citation>
    <scope>NUCLEOTIDE SEQUENCE [LARGE SCALE GENOMIC DNA]</scope>
    <source>
        <strain evidence="10 11">NRRL B-4156</strain>
    </source>
</reference>
<feature type="active site" description="Proton acceptor" evidence="6">
    <location>
        <position position="216"/>
    </location>
</feature>
<keyword evidence="4 7" id="KW-0663">Pyridoxal phosphate</keyword>